<proteinExistence type="predicted"/>
<dbReference type="RefSeq" id="WP_091122129.1">
    <property type="nucleotide sequence ID" value="NZ_FOLB01000004.1"/>
</dbReference>
<evidence type="ECO:0000256" key="3">
    <source>
        <dbReference type="ARBA" id="ARBA00022968"/>
    </source>
</evidence>
<organism evidence="8 9">
    <name type="scientific">Nocardioides terrae</name>
    <dbReference type="NCBI Taxonomy" id="574651"/>
    <lineage>
        <taxon>Bacteria</taxon>
        <taxon>Bacillati</taxon>
        <taxon>Actinomycetota</taxon>
        <taxon>Actinomycetes</taxon>
        <taxon>Propionibacteriales</taxon>
        <taxon>Nocardioidaceae</taxon>
        <taxon>Nocardioides</taxon>
    </lineage>
</organism>
<comment type="subcellular location">
    <subcellularLocation>
        <location evidence="1">Cell envelope</location>
    </subcellularLocation>
</comment>
<evidence type="ECO:0000256" key="1">
    <source>
        <dbReference type="ARBA" id="ARBA00004196"/>
    </source>
</evidence>
<dbReference type="CDD" id="cd02966">
    <property type="entry name" value="TlpA_like_family"/>
    <property type="match status" value="1"/>
</dbReference>
<dbReference type="PROSITE" id="PS00194">
    <property type="entry name" value="THIOREDOXIN_1"/>
    <property type="match status" value="1"/>
</dbReference>
<dbReference type="PROSITE" id="PS51352">
    <property type="entry name" value="THIOREDOXIN_2"/>
    <property type="match status" value="1"/>
</dbReference>
<keyword evidence="5" id="KW-0676">Redox-active center</keyword>
<dbReference type="PANTHER" id="PTHR42852">
    <property type="entry name" value="THIOL:DISULFIDE INTERCHANGE PROTEIN DSBE"/>
    <property type="match status" value="1"/>
</dbReference>
<feature type="domain" description="Thioredoxin" evidence="7">
    <location>
        <begin position="38"/>
        <end position="184"/>
    </location>
</feature>
<dbReference type="PANTHER" id="PTHR42852:SF6">
    <property type="entry name" value="THIOL:DISULFIDE INTERCHANGE PROTEIN DSBE"/>
    <property type="match status" value="1"/>
</dbReference>
<dbReference type="InterPro" id="IPR013766">
    <property type="entry name" value="Thioredoxin_domain"/>
</dbReference>
<dbReference type="SUPFAM" id="SSF52833">
    <property type="entry name" value="Thioredoxin-like"/>
    <property type="match status" value="1"/>
</dbReference>
<evidence type="ECO:0000256" key="2">
    <source>
        <dbReference type="ARBA" id="ARBA00022748"/>
    </source>
</evidence>
<dbReference type="PROSITE" id="PS51257">
    <property type="entry name" value="PROKAR_LIPOPROTEIN"/>
    <property type="match status" value="1"/>
</dbReference>
<dbReference type="InterPro" id="IPR036249">
    <property type="entry name" value="Thioredoxin-like_sf"/>
</dbReference>
<keyword evidence="4" id="KW-1015">Disulfide bond</keyword>
<evidence type="ECO:0000256" key="6">
    <source>
        <dbReference type="SAM" id="SignalP"/>
    </source>
</evidence>
<dbReference type="Proteomes" id="UP000198832">
    <property type="component" value="Unassembled WGS sequence"/>
</dbReference>
<dbReference type="STRING" id="574651.SAMN04487968_104271"/>
<accession>A0A1I1HCU1</accession>
<evidence type="ECO:0000313" key="9">
    <source>
        <dbReference type="Proteomes" id="UP000198832"/>
    </source>
</evidence>
<protein>
    <submittedName>
        <fullName evidence="8">Thiol-disulfide isomerase or thioredoxin</fullName>
    </submittedName>
</protein>
<keyword evidence="3" id="KW-0735">Signal-anchor</keyword>
<dbReference type="GO" id="GO:0016491">
    <property type="term" value="F:oxidoreductase activity"/>
    <property type="evidence" value="ECO:0007669"/>
    <property type="project" value="InterPro"/>
</dbReference>
<dbReference type="EMBL" id="FOLB01000004">
    <property type="protein sequence ID" value="SFC21616.1"/>
    <property type="molecule type" value="Genomic_DNA"/>
</dbReference>
<keyword evidence="2" id="KW-0201">Cytochrome c-type biogenesis</keyword>
<reference evidence="8 9" key="1">
    <citation type="submission" date="2016-10" db="EMBL/GenBank/DDBJ databases">
        <authorList>
            <person name="de Groot N.N."/>
        </authorList>
    </citation>
    <scope>NUCLEOTIDE SEQUENCE [LARGE SCALE GENOMIC DNA]</scope>
    <source>
        <strain evidence="8 9">CGMCC 1.7056</strain>
    </source>
</reference>
<dbReference type="GO" id="GO:0016853">
    <property type="term" value="F:isomerase activity"/>
    <property type="evidence" value="ECO:0007669"/>
    <property type="project" value="UniProtKB-KW"/>
</dbReference>
<evidence type="ECO:0000259" key="7">
    <source>
        <dbReference type="PROSITE" id="PS51352"/>
    </source>
</evidence>
<evidence type="ECO:0000256" key="5">
    <source>
        <dbReference type="ARBA" id="ARBA00023284"/>
    </source>
</evidence>
<name>A0A1I1HCU1_9ACTN</name>
<feature type="signal peptide" evidence="6">
    <location>
        <begin position="1"/>
        <end position="19"/>
    </location>
</feature>
<dbReference type="InterPro" id="IPR013740">
    <property type="entry name" value="Redoxin"/>
</dbReference>
<evidence type="ECO:0000313" key="8">
    <source>
        <dbReference type="EMBL" id="SFC21616.1"/>
    </source>
</evidence>
<dbReference type="GO" id="GO:0017004">
    <property type="term" value="P:cytochrome complex assembly"/>
    <property type="evidence" value="ECO:0007669"/>
    <property type="project" value="UniProtKB-KW"/>
</dbReference>
<dbReference type="InterPro" id="IPR017937">
    <property type="entry name" value="Thioredoxin_CS"/>
</dbReference>
<keyword evidence="9" id="KW-1185">Reference proteome</keyword>
<sequence>MRRLLPLLLLALVATGCSDLSGTNKGGYITGDGTTTVWAPDDRGAPIELTGTTLDGKDVDLADLRGKPAVVNVWWSGCGPCRAEMPMLQEASTELAGEAAFLGINTRDGSAANGLAFERSVGASYPSIYAPDGRALLAFPGLPRPLPSTVVLDAQGRISAMISGPIPSRLTLTELVQCAASASAEHCEADT</sequence>
<dbReference type="AlphaFoldDB" id="A0A1I1HCU1"/>
<dbReference type="Pfam" id="PF08534">
    <property type="entry name" value="Redoxin"/>
    <property type="match status" value="1"/>
</dbReference>
<evidence type="ECO:0000256" key="4">
    <source>
        <dbReference type="ARBA" id="ARBA00023157"/>
    </source>
</evidence>
<dbReference type="GO" id="GO:0030313">
    <property type="term" value="C:cell envelope"/>
    <property type="evidence" value="ECO:0007669"/>
    <property type="project" value="UniProtKB-SubCell"/>
</dbReference>
<dbReference type="InterPro" id="IPR050553">
    <property type="entry name" value="Thioredoxin_ResA/DsbE_sf"/>
</dbReference>
<gene>
    <name evidence="8" type="ORF">SAMN04487968_104271</name>
</gene>
<dbReference type="OrthoDB" id="9796554at2"/>
<dbReference type="Gene3D" id="3.40.30.10">
    <property type="entry name" value="Glutaredoxin"/>
    <property type="match status" value="1"/>
</dbReference>
<feature type="chain" id="PRO_5038500271" evidence="6">
    <location>
        <begin position="20"/>
        <end position="191"/>
    </location>
</feature>
<keyword evidence="3" id="KW-0812">Transmembrane</keyword>
<keyword evidence="8" id="KW-0413">Isomerase</keyword>
<keyword evidence="6" id="KW-0732">Signal</keyword>